<accession>A0ABN2BNP6</accession>
<dbReference type="EMBL" id="BAAAOR010000039">
    <property type="protein sequence ID" value="GAA1542503.1"/>
    <property type="molecule type" value="Genomic_DNA"/>
</dbReference>
<reference evidence="3 4" key="1">
    <citation type="journal article" date="2019" name="Int. J. Syst. Evol. Microbiol.">
        <title>The Global Catalogue of Microorganisms (GCM) 10K type strain sequencing project: providing services to taxonomists for standard genome sequencing and annotation.</title>
        <authorList>
            <consortium name="The Broad Institute Genomics Platform"/>
            <consortium name="The Broad Institute Genome Sequencing Center for Infectious Disease"/>
            <person name="Wu L."/>
            <person name="Ma J."/>
        </authorList>
    </citation>
    <scope>NUCLEOTIDE SEQUENCE [LARGE SCALE GENOMIC DNA]</scope>
    <source>
        <strain evidence="3 4">JCM 14942</strain>
    </source>
</reference>
<feature type="domain" description="Bacterial Ig-like" evidence="2">
    <location>
        <begin position="675"/>
        <end position="756"/>
    </location>
</feature>
<feature type="chain" id="PRO_5046531085" description="Bacterial Ig-like domain-containing protein" evidence="1">
    <location>
        <begin position="44"/>
        <end position="948"/>
    </location>
</feature>
<dbReference type="Gene3D" id="2.60.40.10">
    <property type="entry name" value="Immunoglobulins"/>
    <property type="match status" value="2"/>
</dbReference>
<evidence type="ECO:0000313" key="3">
    <source>
        <dbReference type="EMBL" id="GAA1542503.1"/>
    </source>
</evidence>
<organism evidence="3 4">
    <name type="scientific">Nocardioides humi</name>
    <dbReference type="NCBI Taxonomy" id="449461"/>
    <lineage>
        <taxon>Bacteria</taxon>
        <taxon>Bacillati</taxon>
        <taxon>Actinomycetota</taxon>
        <taxon>Actinomycetes</taxon>
        <taxon>Propionibacteriales</taxon>
        <taxon>Nocardioidaceae</taxon>
        <taxon>Nocardioides</taxon>
    </lineage>
</organism>
<name>A0ABN2BNP6_9ACTN</name>
<comment type="caution">
    <text evidence="3">The sequence shown here is derived from an EMBL/GenBank/DDBJ whole genome shotgun (WGS) entry which is preliminary data.</text>
</comment>
<keyword evidence="4" id="KW-1185">Reference proteome</keyword>
<evidence type="ECO:0000256" key="1">
    <source>
        <dbReference type="SAM" id="SignalP"/>
    </source>
</evidence>
<feature type="signal peptide" evidence="1">
    <location>
        <begin position="1"/>
        <end position="43"/>
    </location>
</feature>
<dbReference type="Pfam" id="PF16640">
    <property type="entry name" value="Big_3_5"/>
    <property type="match status" value="2"/>
</dbReference>
<evidence type="ECO:0000259" key="2">
    <source>
        <dbReference type="Pfam" id="PF16640"/>
    </source>
</evidence>
<dbReference type="Proteomes" id="UP001500842">
    <property type="component" value="Unassembled WGS sequence"/>
</dbReference>
<evidence type="ECO:0000313" key="4">
    <source>
        <dbReference type="Proteomes" id="UP001500842"/>
    </source>
</evidence>
<sequence>MVAAESEPNNMNHRTFPWRAAAAGTALALAASPLLGISSPAHAEDPAPTDYPEPTHGATIDWFSAAFDDVGPDSVFESATLERFEYLLRKPAGKYAFLIGGAEDDYLQQTIGLIDDAARAAGIDQVLVFDPALDGDTLNIFDTSGLPLDQAGKDFVNQYGTRLVQNYLGKDAETPFELTAPGDPDFADKKVEDGYPYLFVYDAAGGDTNRIVAGLSERKTAADLDTPAEVDAFKAEVTGVLTATALTDDTQWDFLAGEHNRRHAARYPNQLTHGGPVFSEEEDLPNVGTAGEPVYDKSDFRLQSITYPELQYLLDQPGDFAILFGGTWCHNTAAIVEQTEKYARQYGIKKVYAFDFVLNTNDQTQSNGSGNYLHIRDNALVSGQPRRASYLYGSILEKLSNATTQYKVTAGEPGTQSVNPVRYYTGGDTGGTERLARKIQVGHLLSYNKDHEAGGESAPVTDQAIRDSRIANPETGAETGNLEYMTEVWWTQGAELPFDPADPDRLRGGQAVGNPPTQNGINQVLNQRAFAREGLLEVRDVIAGVAGGYDSEVSATGAPESVPASDPGAIEVTAGVESDFDGWYSLNGIGGTATPASDEVPLDGTVELYVDDTLIDEAEVGADRTATLSGELPELTQGTHELRYVYSGGNGGLVKGAEHTASLHVVAESSTTTLEAPTTLGFGQGGAATATVTEGASGDVTLNGLPGGPLTVTLASGEATFEIPASLPAGGYELTASYAGDDTYASSVSAPVELTVGKALTIAQAAPVTTTYGQGGALSVTLSSPSGTVTGDVTLTGVGAAQTRPLAGGTATFTVPKDLAVGQYSAKLAFAGDANLNGSQTQVAYTVNPAAPSAVAGKVKKAPTSKKAGKVKVTVAAPAGAAPASGKVKLVLKKGSVKNKVTATLSNGAIKVSVPKLAKGTWQLTVKYVGDSNYTAADSATVKVKVKR</sequence>
<dbReference type="InterPro" id="IPR013783">
    <property type="entry name" value="Ig-like_fold"/>
</dbReference>
<dbReference type="InterPro" id="IPR032109">
    <property type="entry name" value="Big_3_5"/>
</dbReference>
<keyword evidence="1" id="KW-0732">Signal</keyword>
<proteinExistence type="predicted"/>
<feature type="domain" description="Bacterial Ig-like" evidence="2">
    <location>
        <begin position="863"/>
        <end position="946"/>
    </location>
</feature>
<gene>
    <name evidence="3" type="ORF">GCM10009788_51370</name>
</gene>
<protein>
    <recommendedName>
        <fullName evidence="2">Bacterial Ig-like domain-containing protein</fullName>
    </recommendedName>
</protein>